<reference evidence="1 2" key="1">
    <citation type="submission" date="2022-05" db="EMBL/GenBank/DDBJ databases">
        <title>Genome Sequencing of Bee-Associated Microbes.</title>
        <authorList>
            <person name="Dunlap C."/>
        </authorList>
    </citation>
    <scope>NUCLEOTIDE SEQUENCE [LARGE SCALE GENOMIC DNA]</scope>
    <source>
        <strain evidence="1 2">NRRL B-04010</strain>
    </source>
</reference>
<dbReference type="EMBL" id="JAMDNP010000032">
    <property type="protein sequence ID" value="MCY9762215.1"/>
    <property type="molecule type" value="Genomic_DNA"/>
</dbReference>
<protein>
    <submittedName>
        <fullName evidence="1">RNA polymerase subunit sigma-24</fullName>
    </submittedName>
</protein>
<dbReference type="GeneID" id="94487093"/>
<organism evidence="1 2">
    <name type="scientific">Paenibacillus alvei</name>
    <name type="common">Bacillus alvei</name>
    <dbReference type="NCBI Taxonomy" id="44250"/>
    <lineage>
        <taxon>Bacteria</taxon>
        <taxon>Bacillati</taxon>
        <taxon>Bacillota</taxon>
        <taxon>Bacilli</taxon>
        <taxon>Bacillales</taxon>
        <taxon>Paenibacillaceae</taxon>
        <taxon>Paenibacillus</taxon>
    </lineage>
</organism>
<evidence type="ECO:0000313" key="1">
    <source>
        <dbReference type="EMBL" id="MCY9762215.1"/>
    </source>
</evidence>
<sequence>MVKTVEQKVIDQLTGYRDIIGRLRVLETYSVGNGITVSRLNEDDHLQELHAKLRRMPSYMYLSQKEQRLEAAAHAYLERYPTGTKAQLRAVQDCEPADDEDGAMLEELQRKIVKVIEARTGTPVGFEAILAQLAEYQDLLAEKQRIDDILQIIKEKKPEYEELLRLSFIESLPWGEVLQRMHLARSVYYRMRRSALAQYAILAGWEKVGKNEGKIREHMC</sequence>
<dbReference type="RefSeq" id="WP_005542711.1">
    <property type="nucleotide sequence ID" value="NZ_JAKOBS010000031.1"/>
</dbReference>
<dbReference type="Proteomes" id="UP001527181">
    <property type="component" value="Unassembled WGS sequence"/>
</dbReference>
<evidence type="ECO:0000313" key="2">
    <source>
        <dbReference type="Proteomes" id="UP001527181"/>
    </source>
</evidence>
<gene>
    <name evidence="1" type="ORF">M5X12_16710</name>
</gene>
<accession>A0ABT4GZW5</accession>
<proteinExistence type="predicted"/>
<keyword evidence="2" id="KW-1185">Reference proteome</keyword>
<name>A0ABT4GZW5_PAEAL</name>
<comment type="caution">
    <text evidence="1">The sequence shown here is derived from an EMBL/GenBank/DDBJ whole genome shotgun (WGS) entry which is preliminary data.</text>
</comment>